<dbReference type="AlphaFoldDB" id="A0A6A6VYE8"/>
<evidence type="ECO:0000256" key="1">
    <source>
        <dbReference type="ARBA" id="ARBA00004141"/>
    </source>
</evidence>
<sequence>MYKQPYEAHMLTTVCFLLAAIGTLTTGLRFWSRRAHESKAGLEDWLILPALIFAYGVFGIALWGTFSHSLGYPAPPPNVPGPGGFRYSMSPEQKNFMMIQFVMHPLYALSTSLVKLSILFFYKRLFCTRSRPKFTYLVYTMVAIVLIWTVAYIFSQIFACGSSGVATRWDTVVNINRKCPLADNLSFAASIASFLTDLIILVMPIPKIWGLHMRTRQKFSIVGVFMIGSLATAASLVRLVNWVIVWNGHWSFPDGEYIATIAVTWMVVETGVGLIAASLLTLSPLIRYASAGRIIQSIRSTFSTTSLRSRGEASEGNRKYSRDESFVMDKSHTGNTIIVETDIETGWGIPHQNDASIGLKGMPAAHIPS</sequence>
<comment type="similarity">
    <text evidence="5">Belongs to the SAT4 family.</text>
</comment>
<evidence type="ECO:0000256" key="6">
    <source>
        <dbReference type="SAM" id="Phobius"/>
    </source>
</evidence>
<feature type="transmembrane region" description="Helical" evidence="6">
    <location>
        <begin position="97"/>
        <end position="122"/>
    </location>
</feature>
<keyword evidence="3 6" id="KW-1133">Transmembrane helix</keyword>
<dbReference type="Pfam" id="PF20684">
    <property type="entry name" value="Fung_rhodopsin"/>
    <property type="match status" value="1"/>
</dbReference>
<feature type="transmembrane region" description="Helical" evidence="6">
    <location>
        <begin position="221"/>
        <end position="245"/>
    </location>
</feature>
<reference evidence="8" key="1">
    <citation type="journal article" date="2020" name="Stud. Mycol.">
        <title>101 Dothideomycetes genomes: a test case for predicting lifestyles and emergence of pathogens.</title>
        <authorList>
            <person name="Haridas S."/>
            <person name="Albert R."/>
            <person name="Binder M."/>
            <person name="Bloem J."/>
            <person name="Labutti K."/>
            <person name="Salamov A."/>
            <person name="Andreopoulos B."/>
            <person name="Baker S."/>
            <person name="Barry K."/>
            <person name="Bills G."/>
            <person name="Bluhm B."/>
            <person name="Cannon C."/>
            <person name="Castanera R."/>
            <person name="Culley D."/>
            <person name="Daum C."/>
            <person name="Ezra D."/>
            <person name="Gonzalez J."/>
            <person name="Henrissat B."/>
            <person name="Kuo A."/>
            <person name="Liang C."/>
            <person name="Lipzen A."/>
            <person name="Lutzoni F."/>
            <person name="Magnuson J."/>
            <person name="Mondo S."/>
            <person name="Nolan M."/>
            <person name="Ohm R."/>
            <person name="Pangilinan J."/>
            <person name="Park H.-J."/>
            <person name="Ramirez L."/>
            <person name="Alfaro M."/>
            <person name="Sun H."/>
            <person name="Tritt A."/>
            <person name="Yoshinaga Y."/>
            <person name="Zwiers L.-H."/>
            <person name="Turgeon B."/>
            <person name="Goodwin S."/>
            <person name="Spatafora J."/>
            <person name="Crous P."/>
            <person name="Grigoriev I."/>
        </authorList>
    </citation>
    <scope>NUCLEOTIDE SEQUENCE</scope>
    <source>
        <strain evidence="8">CBS 121739</strain>
    </source>
</reference>
<dbReference type="PANTHER" id="PTHR33048">
    <property type="entry name" value="PTH11-LIKE INTEGRAL MEMBRANE PROTEIN (AFU_ORTHOLOGUE AFUA_5G11245)"/>
    <property type="match status" value="1"/>
</dbReference>
<keyword evidence="4 6" id="KW-0472">Membrane</keyword>
<evidence type="ECO:0000313" key="8">
    <source>
        <dbReference type="EMBL" id="KAF2755293.1"/>
    </source>
</evidence>
<feature type="domain" description="Rhodopsin" evidence="7">
    <location>
        <begin position="28"/>
        <end position="287"/>
    </location>
</feature>
<feature type="transmembrane region" description="Helical" evidence="6">
    <location>
        <begin position="6"/>
        <end position="24"/>
    </location>
</feature>
<dbReference type="RefSeq" id="XP_033597744.1">
    <property type="nucleotide sequence ID" value="XM_033744436.1"/>
</dbReference>
<dbReference type="OrthoDB" id="5393606at2759"/>
<evidence type="ECO:0000256" key="2">
    <source>
        <dbReference type="ARBA" id="ARBA00022692"/>
    </source>
</evidence>
<keyword evidence="9" id="KW-1185">Reference proteome</keyword>
<evidence type="ECO:0000256" key="4">
    <source>
        <dbReference type="ARBA" id="ARBA00023136"/>
    </source>
</evidence>
<feature type="transmembrane region" description="Helical" evidence="6">
    <location>
        <begin position="45"/>
        <end position="66"/>
    </location>
</feature>
<evidence type="ECO:0000256" key="3">
    <source>
        <dbReference type="ARBA" id="ARBA00022989"/>
    </source>
</evidence>
<dbReference type="GeneID" id="54485490"/>
<accession>A0A6A6VYE8</accession>
<dbReference type="Proteomes" id="UP000799437">
    <property type="component" value="Unassembled WGS sequence"/>
</dbReference>
<organism evidence="8 9">
    <name type="scientific">Pseudovirgaria hyperparasitica</name>
    <dbReference type="NCBI Taxonomy" id="470096"/>
    <lineage>
        <taxon>Eukaryota</taxon>
        <taxon>Fungi</taxon>
        <taxon>Dikarya</taxon>
        <taxon>Ascomycota</taxon>
        <taxon>Pezizomycotina</taxon>
        <taxon>Dothideomycetes</taxon>
        <taxon>Dothideomycetes incertae sedis</taxon>
        <taxon>Acrospermales</taxon>
        <taxon>Acrospermaceae</taxon>
        <taxon>Pseudovirgaria</taxon>
    </lineage>
</organism>
<dbReference type="EMBL" id="ML996577">
    <property type="protein sequence ID" value="KAF2755293.1"/>
    <property type="molecule type" value="Genomic_DNA"/>
</dbReference>
<dbReference type="PANTHER" id="PTHR33048:SF157">
    <property type="entry name" value="INTEGRAL MEMBRANE PROTEIN"/>
    <property type="match status" value="1"/>
</dbReference>
<feature type="transmembrane region" description="Helical" evidence="6">
    <location>
        <begin position="134"/>
        <end position="154"/>
    </location>
</feature>
<evidence type="ECO:0000256" key="5">
    <source>
        <dbReference type="ARBA" id="ARBA00038359"/>
    </source>
</evidence>
<evidence type="ECO:0000313" key="9">
    <source>
        <dbReference type="Proteomes" id="UP000799437"/>
    </source>
</evidence>
<feature type="transmembrane region" description="Helical" evidence="6">
    <location>
        <begin position="257"/>
        <end position="280"/>
    </location>
</feature>
<gene>
    <name evidence="8" type="ORF">EJ05DRAFT_478311</name>
</gene>
<proteinExistence type="inferred from homology"/>
<dbReference type="InterPro" id="IPR049326">
    <property type="entry name" value="Rhodopsin_dom_fungi"/>
</dbReference>
<dbReference type="GO" id="GO:0016020">
    <property type="term" value="C:membrane"/>
    <property type="evidence" value="ECO:0007669"/>
    <property type="project" value="UniProtKB-SubCell"/>
</dbReference>
<protein>
    <recommendedName>
        <fullName evidence="7">Rhodopsin domain-containing protein</fullName>
    </recommendedName>
</protein>
<evidence type="ECO:0000259" key="7">
    <source>
        <dbReference type="Pfam" id="PF20684"/>
    </source>
</evidence>
<keyword evidence="2 6" id="KW-0812">Transmembrane</keyword>
<dbReference type="InterPro" id="IPR052337">
    <property type="entry name" value="SAT4-like"/>
</dbReference>
<name>A0A6A6VYE8_9PEZI</name>
<feature type="transmembrane region" description="Helical" evidence="6">
    <location>
        <begin position="187"/>
        <end position="209"/>
    </location>
</feature>
<comment type="subcellular location">
    <subcellularLocation>
        <location evidence="1">Membrane</location>
        <topology evidence="1">Multi-pass membrane protein</topology>
    </subcellularLocation>
</comment>